<keyword evidence="3" id="KW-1185">Reference proteome</keyword>
<evidence type="ECO:0000313" key="3">
    <source>
        <dbReference type="Proteomes" id="UP001234178"/>
    </source>
</evidence>
<evidence type="ECO:0000313" key="2">
    <source>
        <dbReference type="EMBL" id="KAK4015077.1"/>
    </source>
</evidence>
<feature type="transmembrane region" description="Helical" evidence="1">
    <location>
        <begin position="16"/>
        <end position="36"/>
    </location>
</feature>
<gene>
    <name evidence="2" type="ORF">OUZ56_030067</name>
</gene>
<evidence type="ECO:0000256" key="1">
    <source>
        <dbReference type="SAM" id="Phobius"/>
    </source>
</evidence>
<keyword evidence="1" id="KW-0472">Membrane</keyword>
<feature type="transmembrane region" description="Helical" evidence="1">
    <location>
        <begin position="100"/>
        <end position="119"/>
    </location>
</feature>
<organism evidence="2 3">
    <name type="scientific">Daphnia magna</name>
    <dbReference type="NCBI Taxonomy" id="35525"/>
    <lineage>
        <taxon>Eukaryota</taxon>
        <taxon>Metazoa</taxon>
        <taxon>Ecdysozoa</taxon>
        <taxon>Arthropoda</taxon>
        <taxon>Crustacea</taxon>
        <taxon>Branchiopoda</taxon>
        <taxon>Diplostraca</taxon>
        <taxon>Cladocera</taxon>
        <taxon>Anomopoda</taxon>
        <taxon>Daphniidae</taxon>
        <taxon>Daphnia</taxon>
    </lineage>
</organism>
<sequence>MSKSPIARAWPHVNRLNFLTTGLVILIFGAVLTDFISSSFQPMGKQIIKDVNNKAMVLELIVNSANVWLKISQIVPKNRITLTCFKRTEPDCTRPAIFRYFIYIFGNAGINMAFMGSTFSSDR</sequence>
<dbReference type="Proteomes" id="UP001234178">
    <property type="component" value="Unassembled WGS sequence"/>
</dbReference>
<protein>
    <submittedName>
        <fullName evidence="2">Uncharacterized protein</fullName>
    </submittedName>
</protein>
<proteinExistence type="predicted"/>
<keyword evidence="1" id="KW-1133">Transmembrane helix</keyword>
<name>A0ABQ9ZQ73_9CRUS</name>
<reference evidence="2 3" key="1">
    <citation type="journal article" date="2023" name="Nucleic Acids Res.">
        <title>The hologenome of Daphnia magna reveals possible DNA methylation and microbiome-mediated evolution of the host genome.</title>
        <authorList>
            <person name="Chaturvedi A."/>
            <person name="Li X."/>
            <person name="Dhandapani V."/>
            <person name="Marshall H."/>
            <person name="Kissane S."/>
            <person name="Cuenca-Cambronero M."/>
            <person name="Asole G."/>
            <person name="Calvet F."/>
            <person name="Ruiz-Romero M."/>
            <person name="Marangio P."/>
            <person name="Guigo R."/>
            <person name="Rago D."/>
            <person name="Mirbahai L."/>
            <person name="Eastwood N."/>
            <person name="Colbourne J.K."/>
            <person name="Zhou J."/>
            <person name="Mallon E."/>
            <person name="Orsini L."/>
        </authorList>
    </citation>
    <scope>NUCLEOTIDE SEQUENCE [LARGE SCALE GENOMIC DNA]</scope>
    <source>
        <strain evidence="2">LRV0_1</strain>
    </source>
</reference>
<comment type="caution">
    <text evidence="2">The sequence shown here is derived from an EMBL/GenBank/DDBJ whole genome shotgun (WGS) entry which is preliminary data.</text>
</comment>
<accession>A0ABQ9ZQ73</accession>
<keyword evidence="1" id="KW-0812">Transmembrane</keyword>
<dbReference type="EMBL" id="JAOYFB010000005">
    <property type="protein sequence ID" value="KAK4015077.1"/>
    <property type="molecule type" value="Genomic_DNA"/>
</dbReference>